<dbReference type="PANTHER" id="PTHR40394:SF2">
    <property type="entry name" value="QUINOL:CYTOCHROME C OXIDOREDUCTASE MEMBRANE PROTEIN"/>
    <property type="match status" value="1"/>
</dbReference>
<reference evidence="7 8" key="1">
    <citation type="submission" date="2024-12" db="EMBL/GenBank/DDBJ databases">
        <authorList>
            <person name="Lee Y."/>
        </authorList>
    </citation>
    <scope>NUCLEOTIDE SEQUENCE [LARGE SCALE GENOMIC DNA]</scope>
    <source>
        <strain evidence="7 8">03SUJ4</strain>
    </source>
</reference>
<gene>
    <name evidence="7" type="ORF">ACK2TP_01970</name>
</gene>
<evidence type="ECO:0000256" key="2">
    <source>
        <dbReference type="ARBA" id="ARBA00022723"/>
    </source>
</evidence>
<name>A0ABW9KFR0_9BACT</name>
<protein>
    <submittedName>
        <fullName evidence="7">C-type cytochrome</fullName>
    </submittedName>
</protein>
<evidence type="ECO:0000256" key="5">
    <source>
        <dbReference type="SAM" id="MobiDB-lite"/>
    </source>
</evidence>
<keyword evidence="2 4" id="KW-0479">Metal-binding</keyword>
<comment type="caution">
    <text evidence="7">The sequence shown here is derived from an EMBL/GenBank/DDBJ whole genome shotgun (WGS) entry which is preliminary data.</text>
</comment>
<dbReference type="SUPFAM" id="SSF46626">
    <property type="entry name" value="Cytochrome c"/>
    <property type="match status" value="1"/>
</dbReference>
<accession>A0ABW9KFR0</accession>
<keyword evidence="8" id="KW-1185">Reference proteome</keyword>
<dbReference type="PROSITE" id="PS51007">
    <property type="entry name" value="CYTC"/>
    <property type="match status" value="1"/>
</dbReference>
<dbReference type="Pfam" id="PF13442">
    <property type="entry name" value="Cytochrome_CBB3"/>
    <property type="match status" value="1"/>
</dbReference>
<keyword evidence="3 4" id="KW-0408">Iron</keyword>
<dbReference type="RefSeq" id="WP_263413915.1">
    <property type="nucleotide sequence ID" value="NZ_BAABBH010000001.1"/>
</dbReference>
<evidence type="ECO:0000256" key="1">
    <source>
        <dbReference type="ARBA" id="ARBA00022617"/>
    </source>
</evidence>
<dbReference type="PANTHER" id="PTHR40394">
    <property type="entry name" value="LIPOPROTEIN-RELATED"/>
    <property type="match status" value="1"/>
</dbReference>
<proteinExistence type="predicted"/>
<sequence>MQAVQTTATTERATAMKQRLLAVSLSALSVLGLAGCRQDMHNQPKFYPQRGTEFFADGRSARPQVENTVARGQADVNSYFMTGMQGGKEGDGMPLPVTMDLLSRGQERYNIYCTACHSRVGNGGGIVVQRGYRPAGNFHTDRLRSAPLGHFYNVIANGYGAMPEYGTMLPVEDRWAIVAYIRALQLSQNATAADAGGVPIRKLGDVAEANGLPRNFAAEWALPATAVYGTPDNQDHGIPGQDAATNGANVSGKTGVQTQNTGHGAPGSAGNVSSPITPNAGSSMSPATLNGPR</sequence>
<dbReference type="InterPro" id="IPR036909">
    <property type="entry name" value="Cyt_c-like_dom_sf"/>
</dbReference>
<organism evidence="7 8">
    <name type="scientific">Terriglobus aquaticus</name>
    <dbReference type="NCBI Taxonomy" id="940139"/>
    <lineage>
        <taxon>Bacteria</taxon>
        <taxon>Pseudomonadati</taxon>
        <taxon>Acidobacteriota</taxon>
        <taxon>Terriglobia</taxon>
        <taxon>Terriglobales</taxon>
        <taxon>Acidobacteriaceae</taxon>
        <taxon>Terriglobus</taxon>
    </lineage>
</organism>
<dbReference type="Proteomes" id="UP001634747">
    <property type="component" value="Unassembled WGS sequence"/>
</dbReference>
<feature type="compositionally biased region" description="Polar residues" evidence="5">
    <location>
        <begin position="270"/>
        <end position="293"/>
    </location>
</feature>
<dbReference type="Gene3D" id="1.10.760.10">
    <property type="entry name" value="Cytochrome c-like domain"/>
    <property type="match status" value="1"/>
</dbReference>
<evidence type="ECO:0000259" key="6">
    <source>
        <dbReference type="PROSITE" id="PS51007"/>
    </source>
</evidence>
<evidence type="ECO:0000256" key="3">
    <source>
        <dbReference type="ARBA" id="ARBA00023004"/>
    </source>
</evidence>
<feature type="compositionally biased region" description="Polar residues" evidence="5">
    <location>
        <begin position="243"/>
        <end position="262"/>
    </location>
</feature>
<dbReference type="InterPro" id="IPR009056">
    <property type="entry name" value="Cyt_c-like_dom"/>
</dbReference>
<keyword evidence="1 4" id="KW-0349">Heme</keyword>
<evidence type="ECO:0000313" key="7">
    <source>
        <dbReference type="EMBL" id="MFN2974521.1"/>
    </source>
</evidence>
<evidence type="ECO:0000256" key="4">
    <source>
        <dbReference type="PROSITE-ProRule" id="PRU00433"/>
    </source>
</evidence>
<feature type="region of interest" description="Disordered" evidence="5">
    <location>
        <begin position="231"/>
        <end position="293"/>
    </location>
</feature>
<feature type="domain" description="Cytochrome c" evidence="6">
    <location>
        <begin position="100"/>
        <end position="185"/>
    </location>
</feature>
<evidence type="ECO:0000313" key="8">
    <source>
        <dbReference type="Proteomes" id="UP001634747"/>
    </source>
</evidence>
<dbReference type="EMBL" id="JBJYXY010000001">
    <property type="protein sequence ID" value="MFN2974521.1"/>
    <property type="molecule type" value="Genomic_DNA"/>
</dbReference>